<accession>A0A1G7KAX7</accession>
<keyword evidence="2" id="KW-1185">Reference proteome</keyword>
<dbReference type="PROSITE" id="PS51257">
    <property type="entry name" value="PROKAR_LIPOPROTEIN"/>
    <property type="match status" value="1"/>
</dbReference>
<reference evidence="2" key="1">
    <citation type="submission" date="2016-10" db="EMBL/GenBank/DDBJ databases">
        <authorList>
            <person name="Varghese N."/>
            <person name="Submissions S."/>
        </authorList>
    </citation>
    <scope>NUCLEOTIDE SEQUENCE [LARGE SCALE GENOMIC DNA]</scope>
    <source>
        <strain evidence="2">DSM 24729</strain>
    </source>
</reference>
<sequence length="306" mass="34766">MKHYSLIFTALFLLISCNKVNLSEEVLQTIGAAEGEIEVATEPKEAGSIKLVEITSNINSSTANNSFDFTDENNLFLHNSNAELSSWNITAANSLQIDITPDEKKITKLKFTSTEKETQAKNITETVVEYDGSTIHHIASTYEGEVYQKYDLVYTDQTILFKDVLGTRDRTIVVNSDGTISKFSQEGISIQFEYVNENLTKKILNDTSIFEYAYDDKRNPLKTLESLNLATILNYLNVIGGWEFLITDEHNLWKNTNNLTKFTVENYTLGDLEDQTFSYEYDAENFPIQKMNTANSILTKYSYSLD</sequence>
<name>A0A1G7KAX7_9FLAO</name>
<proteinExistence type="predicted"/>
<protein>
    <submittedName>
        <fullName evidence="1">Uncharacterized protein</fullName>
    </submittedName>
</protein>
<evidence type="ECO:0000313" key="2">
    <source>
        <dbReference type="Proteomes" id="UP000182114"/>
    </source>
</evidence>
<evidence type="ECO:0000313" key="1">
    <source>
        <dbReference type="EMBL" id="SDF34190.1"/>
    </source>
</evidence>
<dbReference type="EMBL" id="FNBD01000012">
    <property type="protein sequence ID" value="SDF34190.1"/>
    <property type="molecule type" value="Genomic_DNA"/>
</dbReference>
<gene>
    <name evidence="1" type="ORF">SAMN04487992_11220</name>
</gene>
<dbReference type="Proteomes" id="UP000182114">
    <property type="component" value="Unassembled WGS sequence"/>
</dbReference>
<dbReference type="RefSeq" id="WP_074539160.1">
    <property type="nucleotide sequence ID" value="NZ_FNBD01000012.1"/>
</dbReference>
<dbReference type="AlphaFoldDB" id="A0A1G7KAX7"/>
<organism evidence="1 2">
    <name type="scientific">Cellulophaga baltica</name>
    <dbReference type="NCBI Taxonomy" id="76594"/>
    <lineage>
        <taxon>Bacteria</taxon>
        <taxon>Pseudomonadati</taxon>
        <taxon>Bacteroidota</taxon>
        <taxon>Flavobacteriia</taxon>
        <taxon>Flavobacteriales</taxon>
        <taxon>Flavobacteriaceae</taxon>
        <taxon>Cellulophaga</taxon>
    </lineage>
</organism>